<keyword evidence="2" id="KW-0812">Transmembrane</keyword>
<protein>
    <submittedName>
        <fullName evidence="3">Uncharacterized protein</fullName>
    </submittedName>
</protein>
<feature type="region of interest" description="Disordered" evidence="1">
    <location>
        <begin position="61"/>
        <end position="100"/>
    </location>
</feature>
<sequence length="179" mass="19144">MSRFEVFMRHYISTRVGKAVGGGIILGFGVLIFLGQQSLGVFVGAIGLIVLIWSLLAEPSEPDDEAADSSPQMHQPNVVQMPEMPVGQQPPSIGQFPMPSGQLPFSAPQAGIDYSQPQYVASGNNPQAAQPASVFLSDGYMGSQRQGHDASRSQGLFARYGHTSAPQAGAYMQQDRYGQ</sequence>
<reference evidence="3" key="1">
    <citation type="submission" date="2020-10" db="EMBL/GenBank/DDBJ databases">
        <title>Taxonomic study of unclassified bacteria belonging to the class Ktedonobacteria.</title>
        <authorList>
            <person name="Yabe S."/>
            <person name="Wang C.M."/>
            <person name="Zheng Y."/>
            <person name="Sakai Y."/>
            <person name="Cavaletti L."/>
            <person name="Monciardini P."/>
            <person name="Donadio S."/>
        </authorList>
    </citation>
    <scope>NUCLEOTIDE SEQUENCE</scope>
    <source>
        <strain evidence="3">SOSP1-1</strain>
    </source>
</reference>
<dbReference type="AlphaFoldDB" id="A0A8J3HVY7"/>
<feature type="transmembrane region" description="Helical" evidence="2">
    <location>
        <begin position="39"/>
        <end position="56"/>
    </location>
</feature>
<evidence type="ECO:0000313" key="3">
    <source>
        <dbReference type="EMBL" id="GHO45077.1"/>
    </source>
</evidence>
<feature type="compositionally biased region" description="Polar residues" evidence="1">
    <location>
        <begin position="69"/>
        <end position="78"/>
    </location>
</feature>
<evidence type="ECO:0000313" key="4">
    <source>
        <dbReference type="Proteomes" id="UP000612362"/>
    </source>
</evidence>
<evidence type="ECO:0000256" key="1">
    <source>
        <dbReference type="SAM" id="MobiDB-lite"/>
    </source>
</evidence>
<keyword evidence="4" id="KW-1185">Reference proteome</keyword>
<feature type="region of interest" description="Disordered" evidence="1">
    <location>
        <begin position="139"/>
        <end position="179"/>
    </location>
</feature>
<gene>
    <name evidence="3" type="ORF">KSX_32400</name>
</gene>
<dbReference type="Proteomes" id="UP000612362">
    <property type="component" value="Unassembled WGS sequence"/>
</dbReference>
<organism evidence="3 4">
    <name type="scientific">Ktedonospora formicarum</name>
    <dbReference type="NCBI Taxonomy" id="2778364"/>
    <lineage>
        <taxon>Bacteria</taxon>
        <taxon>Bacillati</taxon>
        <taxon>Chloroflexota</taxon>
        <taxon>Ktedonobacteria</taxon>
        <taxon>Ktedonobacterales</taxon>
        <taxon>Ktedonobacteraceae</taxon>
        <taxon>Ktedonospora</taxon>
    </lineage>
</organism>
<dbReference type="EMBL" id="BNJF01000001">
    <property type="protein sequence ID" value="GHO45077.1"/>
    <property type="molecule type" value="Genomic_DNA"/>
</dbReference>
<comment type="caution">
    <text evidence="3">The sequence shown here is derived from an EMBL/GenBank/DDBJ whole genome shotgun (WGS) entry which is preliminary data.</text>
</comment>
<dbReference type="RefSeq" id="WP_220194428.1">
    <property type="nucleotide sequence ID" value="NZ_BNJF01000001.1"/>
</dbReference>
<proteinExistence type="predicted"/>
<keyword evidence="2" id="KW-0472">Membrane</keyword>
<feature type="transmembrane region" description="Helical" evidence="2">
    <location>
        <begin position="12"/>
        <end position="33"/>
    </location>
</feature>
<keyword evidence="2" id="KW-1133">Transmembrane helix</keyword>
<evidence type="ECO:0000256" key="2">
    <source>
        <dbReference type="SAM" id="Phobius"/>
    </source>
</evidence>
<name>A0A8J3HVY7_9CHLR</name>
<accession>A0A8J3HVY7</accession>